<dbReference type="InterPro" id="IPR036397">
    <property type="entry name" value="RNaseH_sf"/>
</dbReference>
<sequence>MTLLSAPPRPSRKNLTPEQRAAAVAVLLSVSVKLEAPYGAIAMCAANFDVSVDQISRLWKRAVRDIKASRPINYQSGRKGRSGRKTRLSDEFWNDLNHAIELVPLEDRTNIRTLASTLGIPKSTLHDYLLAGVFRCHTASAKPMFTDIQRIARVKFAITFVHKSSLGSLRFDDMMDRIHLDEKWFYLAKDKQRYYLAEHEDAPHLCVKNKNFIVKVMFLVALARSRWDAQNHRLWDGKVGCWPFAVYEPAERSSKNRPAGTLEMKTFTVDRDIYRRCLCSVVIPEIKRVWPSRKRFVLQHDNAKPHVDASDPEVVAALTEGGWDGSIHPQPANSPDFNVLDLGFFASLQSLQHRKKARSIEELVDNVDEAFRELPMTNIDRVFLTLQSVLQASMDVDGGNKYLIPHLGKDKLVQGNGLLPPSLKCSGRVFRKAEAFLSSAETEAEKEKRT</sequence>
<comment type="caution">
    <text evidence="1">The sequence shown here is derived from an EMBL/GenBank/DDBJ whole genome shotgun (WGS) entry which is preliminary data.</text>
</comment>
<dbReference type="AlphaFoldDB" id="A0AAD5Q544"/>
<keyword evidence="2" id="KW-1185">Reference proteome</keyword>
<dbReference type="Proteomes" id="UP001209570">
    <property type="component" value="Unassembled WGS sequence"/>
</dbReference>
<dbReference type="GO" id="GO:0003676">
    <property type="term" value="F:nucleic acid binding"/>
    <property type="evidence" value="ECO:0007669"/>
    <property type="project" value="InterPro"/>
</dbReference>
<dbReference type="Gene3D" id="3.30.420.10">
    <property type="entry name" value="Ribonuclease H-like superfamily/Ribonuclease H"/>
    <property type="match status" value="1"/>
</dbReference>
<reference evidence="1" key="1">
    <citation type="submission" date="2021-12" db="EMBL/GenBank/DDBJ databases">
        <title>Prjna785345.</title>
        <authorList>
            <person name="Rujirawat T."/>
            <person name="Krajaejun T."/>
        </authorList>
    </citation>
    <scope>NUCLEOTIDE SEQUENCE</scope>
    <source>
        <strain evidence="1">Pi057C3</strain>
    </source>
</reference>
<dbReference type="EMBL" id="JAKCXM010001901">
    <property type="protein sequence ID" value="KAJ0390587.1"/>
    <property type="molecule type" value="Genomic_DNA"/>
</dbReference>
<evidence type="ECO:0008006" key="3">
    <source>
        <dbReference type="Google" id="ProtNLM"/>
    </source>
</evidence>
<gene>
    <name evidence="1" type="ORF">P43SY_010266</name>
</gene>
<dbReference type="PANTHER" id="PTHR47169:SF2">
    <property type="entry name" value="OS01G0541250 PROTEIN"/>
    <property type="match status" value="1"/>
</dbReference>
<proteinExistence type="predicted"/>
<dbReference type="PANTHER" id="PTHR47169">
    <property type="entry name" value="OS01G0541250 PROTEIN"/>
    <property type="match status" value="1"/>
</dbReference>
<organism evidence="1 2">
    <name type="scientific">Pythium insidiosum</name>
    <name type="common">Pythiosis disease agent</name>
    <dbReference type="NCBI Taxonomy" id="114742"/>
    <lineage>
        <taxon>Eukaryota</taxon>
        <taxon>Sar</taxon>
        <taxon>Stramenopiles</taxon>
        <taxon>Oomycota</taxon>
        <taxon>Peronosporomycetes</taxon>
        <taxon>Pythiales</taxon>
        <taxon>Pythiaceae</taxon>
        <taxon>Pythium</taxon>
    </lineage>
</organism>
<protein>
    <recommendedName>
        <fullName evidence="3">Transposase</fullName>
    </recommendedName>
</protein>
<evidence type="ECO:0000313" key="1">
    <source>
        <dbReference type="EMBL" id="KAJ0390587.1"/>
    </source>
</evidence>
<name>A0AAD5Q544_PYTIN</name>
<accession>A0AAD5Q544</accession>
<evidence type="ECO:0000313" key="2">
    <source>
        <dbReference type="Proteomes" id="UP001209570"/>
    </source>
</evidence>